<organism evidence="2 3">
    <name type="scientific">Octopus sinensis</name>
    <name type="common">East Asian common octopus</name>
    <dbReference type="NCBI Taxonomy" id="2607531"/>
    <lineage>
        <taxon>Eukaryota</taxon>
        <taxon>Metazoa</taxon>
        <taxon>Spiralia</taxon>
        <taxon>Lophotrochozoa</taxon>
        <taxon>Mollusca</taxon>
        <taxon>Cephalopoda</taxon>
        <taxon>Coleoidea</taxon>
        <taxon>Octopodiformes</taxon>
        <taxon>Octopoda</taxon>
        <taxon>Incirrata</taxon>
        <taxon>Octopodidae</taxon>
        <taxon>Octopus</taxon>
    </lineage>
</organism>
<dbReference type="Proteomes" id="UP000515154">
    <property type="component" value="Linkage group LG17"/>
</dbReference>
<dbReference type="KEGG" id="osn:118766683"/>
<protein>
    <submittedName>
        <fullName evidence="3">Uncharacterized protein LOC118766683</fullName>
    </submittedName>
</protein>
<keyword evidence="2" id="KW-1185">Reference proteome</keyword>
<keyword evidence="1" id="KW-0732">Signal</keyword>
<evidence type="ECO:0000313" key="2">
    <source>
        <dbReference type="Proteomes" id="UP000515154"/>
    </source>
</evidence>
<feature type="signal peptide" evidence="1">
    <location>
        <begin position="1"/>
        <end position="17"/>
    </location>
</feature>
<reference evidence="3" key="1">
    <citation type="submission" date="2025-08" db="UniProtKB">
        <authorList>
            <consortium name="RefSeq"/>
        </authorList>
    </citation>
    <scope>IDENTIFICATION</scope>
</reference>
<dbReference type="RefSeq" id="XP_036366165.1">
    <property type="nucleotide sequence ID" value="XM_036510272.1"/>
</dbReference>
<evidence type="ECO:0000256" key="1">
    <source>
        <dbReference type="SAM" id="SignalP"/>
    </source>
</evidence>
<evidence type="ECO:0000313" key="3">
    <source>
        <dbReference type="RefSeq" id="XP_036366165.1"/>
    </source>
</evidence>
<proteinExistence type="predicted"/>
<name>A0A7E6FFP3_9MOLL</name>
<feature type="chain" id="PRO_5028971180" evidence="1">
    <location>
        <begin position="18"/>
        <end position="601"/>
    </location>
</feature>
<gene>
    <name evidence="3" type="primary">LOC118766683</name>
</gene>
<dbReference type="AlphaFoldDB" id="A0A7E6FFP3"/>
<sequence>MVVRLILLVLFAYITLAQHLVPLVVSKWADKHHKIMHRAGATDKKTVLLNEGDTLNLSLCVRRTAFYSIASICYSNDGFSDNIIATLDGIPIGNFTSKTNSKYGVLWNNFYISDRITESMVLETGVHHLELFVHNSDKYGIEIDSVNIETNDTTVGESILACYLQCLANFDSTKEKLQCSARSNMELVQRSFPTLCAEQDNIDIALFHPNILKYRIVASYPKYNTSLNLKHAEFKNCENLSPSLLWRLSEKEKTDSSLRSTLMSFKFRIKKKIPFVFKIEFNLKGKAEGLIDSDVGSVLDMHFTNVEGHFSVGCSYTIRGGHLSPSISYLITPGHRNQTWGIPDYTWSEHQWNAISCRIASASDQTINIKYIQLSRRNERGEKQSYIYKDDDIIIKGVNVDFWWRRPKTILINYKNKYFPNIDFVVIYRRVPTTANFHQIFVLYQDGNSRTLPLPPEEVDWIPFGSSVIIGQSNLSDYRPVSEITRIQIMEVIKDRVRLKVNYYDGGAAIINILSKRSVTEILVTPLIYKRSLSTFPFARFRSMWIIDGQCDVDHLRTDNNRPRGILDGWRNMKGCKVNFFRMCQSSHLTPSPDIMIEILP</sequence>
<accession>A0A7E6FFP3</accession>